<protein>
    <submittedName>
        <fullName evidence="1">Uncharacterized protein</fullName>
    </submittedName>
</protein>
<keyword evidence="2" id="KW-1185">Reference proteome</keyword>
<dbReference type="Proteomes" id="UP001148662">
    <property type="component" value="Unassembled WGS sequence"/>
</dbReference>
<dbReference type="EMBL" id="JANHOG010002063">
    <property type="protein sequence ID" value="KAJ3527796.1"/>
    <property type="molecule type" value="Genomic_DNA"/>
</dbReference>
<evidence type="ECO:0000313" key="1">
    <source>
        <dbReference type="EMBL" id="KAJ3527796.1"/>
    </source>
</evidence>
<comment type="caution">
    <text evidence="1">The sequence shown here is derived from an EMBL/GenBank/DDBJ whole genome shotgun (WGS) entry which is preliminary data.</text>
</comment>
<gene>
    <name evidence="1" type="ORF">NM688_g8079</name>
</gene>
<reference evidence="1" key="1">
    <citation type="submission" date="2022-07" db="EMBL/GenBank/DDBJ databases">
        <title>Genome Sequence of Phlebia brevispora.</title>
        <authorList>
            <person name="Buettner E."/>
        </authorList>
    </citation>
    <scope>NUCLEOTIDE SEQUENCE</scope>
    <source>
        <strain evidence="1">MPL23</strain>
    </source>
</reference>
<accession>A0ACC1RXK2</accession>
<proteinExistence type="predicted"/>
<evidence type="ECO:0000313" key="2">
    <source>
        <dbReference type="Proteomes" id="UP001148662"/>
    </source>
</evidence>
<sequence length="243" mass="26942">MNGTKTPGLRSPYRRRRIIWSLIVLTVVLFLYIGGHPSSSISFGSWSLPAYLKDVGRSPSSSRASLVSDAKAKAEAEKLQVPEIDALLHFVTAFPERRLNEDDGSINVQGLGSVKVNPHEPVDYRVYAPNGDDDWEKHVEILRNEHPLVIFSKTYCPYSKKAKALLLETYNLMPTPTVVELDKRLDGLFIQTILSRLTGRSTVPNIVLQGKSIGGSDDIHQIDDEGKLKSLLESNGVEVFLGT</sequence>
<organism evidence="1 2">
    <name type="scientific">Phlebia brevispora</name>
    <dbReference type="NCBI Taxonomy" id="194682"/>
    <lineage>
        <taxon>Eukaryota</taxon>
        <taxon>Fungi</taxon>
        <taxon>Dikarya</taxon>
        <taxon>Basidiomycota</taxon>
        <taxon>Agaricomycotina</taxon>
        <taxon>Agaricomycetes</taxon>
        <taxon>Polyporales</taxon>
        <taxon>Meruliaceae</taxon>
        <taxon>Phlebia</taxon>
    </lineage>
</organism>
<name>A0ACC1RXK2_9APHY</name>